<dbReference type="Pfam" id="PF22191">
    <property type="entry name" value="IBR_1"/>
    <property type="match status" value="1"/>
</dbReference>
<dbReference type="GO" id="GO:0004842">
    <property type="term" value="F:ubiquitin-protein transferase activity"/>
    <property type="evidence" value="ECO:0007669"/>
    <property type="project" value="TreeGrafter"/>
</dbReference>
<keyword evidence="15" id="KW-1185">Reference proteome</keyword>
<dbReference type="Gene3D" id="1.20.120.1750">
    <property type="match status" value="1"/>
</dbReference>
<dbReference type="CDD" id="cd00590">
    <property type="entry name" value="RRM_SF"/>
    <property type="match status" value="1"/>
</dbReference>
<feature type="zinc finger region" description="C3H1-type" evidence="9">
    <location>
        <begin position="1"/>
        <end position="27"/>
    </location>
</feature>
<dbReference type="AlphaFoldDB" id="A0A5J5F0R6"/>
<evidence type="ECO:0000259" key="12">
    <source>
        <dbReference type="PROSITE" id="PS50103"/>
    </source>
</evidence>
<dbReference type="InterPro" id="IPR012677">
    <property type="entry name" value="Nucleotide-bd_a/b_plait_sf"/>
</dbReference>
<name>A0A5J5F0R6_9PEZI</name>
<keyword evidence="2" id="KW-0808">Transferase</keyword>
<dbReference type="Gene3D" id="4.10.1000.10">
    <property type="entry name" value="Zinc finger, CCCH-type"/>
    <property type="match status" value="1"/>
</dbReference>
<feature type="region of interest" description="Disordered" evidence="10">
    <location>
        <begin position="31"/>
        <end position="51"/>
    </location>
</feature>
<gene>
    <name evidence="14" type="ORF">FN846DRAFT_811207</name>
</gene>
<dbReference type="SUPFAM" id="SSF57850">
    <property type="entry name" value="RING/U-box"/>
    <property type="match status" value="3"/>
</dbReference>
<dbReference type="InterPro" id="IPR044066">
    <property type="entry name" value="TRIAD_supradom"/>
</dbReference>
<dbReference type="PROSITE" id="PS00518">
    <property type="entry name" value="ZF_RING_1"/>
    <property type="match status" value="1"/>
</dbReference>
<dbReference type="SMART" id="SM00356">
    <property type="entry name" value="ZnF_C3H1"/>
    <property type="match status" value="1"/>
</dbReference>
<dbReference type="Pfam" id="PF01485">
    <property type="entry name" value="IBR"/>
    <property type="match status" value="1"/>
</dbReference>
<dbReference type="GO" id="GO:0008270">
    <property type="term" value="F:zinc ion binding"/>
    <property type="evidence" value="ECO:0007669"/>
    <property type="project" value="UniProtKB-KW"/>
</dbReference>
<dbReference type="InterPro" id="IPR041367">
    <property type="entry name" value="Znf-CCCH_4"/>
</dbReference>
<dbReference type="OrthoDB" id="10009520at2759"/>
<dbReference type="PROSITE" id="PS50103">
    <property type="entry name" value="ZF_C3H1"/>
    <property type="match status" value="1"/>
</dbReference>
<dbReference type="GO" id="GO:0097039">
    <property type="term" value="P:protein linear polyubiquitination"/>
    <property type="evidence" value="ECO:0007669"/>
    <property type="project" value="TreeGrafter"/>
</dbReference>
<feature type="domain" description="RING-type" evidence="13">
    <location>
        <begin position="618"/>
        <end position="829"/>
    </location>
</feature>
<keyword evidence="7 9" id="KW-0862">Zinc</keyword>
<evidence type="ECO:0000256" key="1">
    <source>
        <dbReference type="ARBA" id="ARBA00004906"/>
    </source>
</evidence>
<dbReference type="GO" id="GO:0003676">
    <property type="term" value="F:nucleic acid binding"/>
    <property type="evidence" value="ECO:0007669"/>
    <property type="project" value="InterPro"/>
</dbReference>
<dbReference type="InterPro" id="IPR017907">
    <property type="entry name" value="Znf_RING_CS"/>
</dbReference>
<accession>A0A5J5F0R6</accession>
<dbReference type="CDD" id="cd20335">
    <property type="entry name" value="BRcat_RBR"/>
    <property type="match status" value="1"/>
</dbReference>
<dbReference type="SUPFAM" id="SSF90229">
    <property type="entry name" value="CCCH zinc finger"/>
    <property type="match status" value="1"/>
</dbReference>
<evidence type="ECO:0000259" key="13">
    <source>
        <dbReference type="PROSITE" id="PS51873"/>
    </source>
</evidence>
<dbReference type="InterPro" id="IPR000571">
    <property type="entry name" value="Znf_CCCH"/>
</dbReference>
<dbReference type="Proteomes" id="UP000326924">
    <property type="component" value="Unassembled WGS sequence"/>
</dbReference>
<feature type="compositionally biased region" description="Gly residues" evidence="10">
    <location>
        <begin position="33"/>
        <end position="43"/>
    </location>
</feature>
<dbReference type="Pfam" id="PF18044">
    <property type="entry name" value="zf-CCCH_4"/>
    <property type="match status" value="1"/>
</dbReference>
<evidence type="ECO:0000259" key="11">
    <source>
        <dbReference type="PROSITE" id="PS50089"/>
    </source>
</evidence>
<dbReference type="InterPro" id="IPR047548">
    <property type="entry name" value="Rcat_RBR_RNF14"/>
</dbReference>
<keyword evidence="6" id="KW-0833">Ubl conjugation pathway</keyword>
<reference evidence="14 15" key="1">
    <citation type="submission" date="2019-09" db="EMBL/GenBank/DDBJ databases">
        <title>Draft genome of the ectomycorrhizal ascomycete Sphaerosporella brunnea.</title>
        <authorList>
            <consortium name="DOE Joint Genome Institute"/>
            <person name="Benucci G.M."/>
            <person name="Marozzi G."/>
            <person name="Antonielli L."/>
            <person name="Sanchez S."/>
            <person name="Marco P."/>
            <person name="Wang X."/>
            <person name="Falini L.B."/>
            <person name="Barry K."/>
            <person name="Haridas S."/>
            <person name="Lipzen A."/>
            <person name="Labutti K."/>
            <person name="Grigoriev I.V."/>
            <person name="Murat C."/>
            <person name="Martin F."/>
            <person name="Albertini E."/>
            <person name="Donnini D."/>
            <person name="Bonito G."/>
        </authorList>
    </citation>
    <scope>NUCLEOTIDE SEQUENCE [LARGE SCALE GENOMIC DNA]</scope>
    <source>
        <strain evidence="14 15">Sb_GMNB300</strain>
    </source>
</reference>
<comment type="similarity">
    <text evidence="8">Belongs to the RBR family. RNF14 subfamily.</text>
</comment>
<feature type="region of interest" description="Disordered" evidence="10">
    <location>
        <begin position="75"/>
        <end position="125"/>
    </location>
</feature>
<evidence type="ECO:0000313" key="14">
    <source>
        <dbReference type="EMBL" id="KAA8908866.1"/>
    </source>
</evidence>
<evidence type="ECO:0000256" key="3">
    <source>
        <dbReference type="ARBA" id="ARBA00022723"/>
    </source>
</evidence>
<organism evidence="14 15">
    <name type="scientific">Sphaerosporella brunnea</name>
    <dbReference type="NCBI Taxonomy" id="1250544"/>
    <lineage>
        <taxon>Eukaryota</taxon>
        <taxon>Fungi</taxon>
        <taxon>Dikarya</taxon>
        <taxon>Ascomycota</taxon>
        <taxon>Pezizomycotina</taxon>
        <taxon>Pezizomycetes</taxon>
        <taxon>Pezizales</taxon>
        <taxon>Pyronemataceae</taxon>
        <taxon>Sphaerosporella</taxon>
    </lineage>
</organism>
<dbReference type="SMART" id="SM00647">
    <property type="entry name" value="IBR"/>
    <property type="match status" value="2"/>
</dbReference>
<dbReference type="InterPro" id="IPR027370">
    <property type="entry name" value="Znf-RING_euk"/>
</dbReference>
<sequence>MSKQPCKYFLENRCNRGANCRYSHDVQADAIRGGTGSVQGPSGGPRNTRYRPGIVTAASNAAQLEEAINGLILEAKQTIPQGPRRAKNTRRPTNSRAPAQVPEAQKNEPPPEPQKEEPPTQERIMGGSMLVRFGPGLEIQSLSFTDVTSPTVVLENFPQGTQPQEVHNLALAFKADLPKQAVRLLNKGDKSQAVIHFEDMGAANAAIRALDGKLHNGASLVAKALKPTAASEDVTKIECTWFQPAKAAYLQFVSEAAAAAALATGRTKEIRGRRIKPLAQSPRPRFARPYSVLLLNLDLETTEEDLRGIFTFDAMTMKDAKFNVPREDTIAYIRSLFDGTRIKDLRALSQPHDDLQRIVITVESAEDARRFHRQYEGKKHEFLGQTTLGLNLTYSATFKIPSDIYKAIKGEVDALAKEEREKEKAHRDAKGKDEDAPARLLIHDRHMPVSIGVHGKGRPAVVRVKTAIQKLLRGEIVCGEDGQALWDPALRGPDGRRIILNIKNQTGVYINCDARNQRLTLYGSLETRTAAKIELAEEYQKLLNRQFEIPLYNHAYQNLIRGGLNAVQEHLGADKVILDVTRRVLVVRCSPAELEKVRSLVIKPSKAAQKRAENAATSEGSCPVCLETATEPIKGQCGHVYCKSCAQEYVRSVLTTQQYPIICFGEDATCNAGFSIGVVKSLLPAADVDRLFERGFMAYIQKRPLEYSFCPTPDCSTVYSVTTTGAVFTCSQCFVGICTTCKTECHEGQTCEEYQIATNPELDEKKLQEWKEKSGVKKCPNCKASVEKNDGCHHMTCILCRAHWCWLCTQSFPTGEEVYEHLGSCNGQLQENPTPLARPPAFDWQLHGDDEDFDYFPRPHQQERVAEAVEQQERQRAVLEEDERRRRLADEHRRQAAERLRLVEVNRWHEEIQARRVYYQRMEEQRQRQAREAEARRNQGGFCCIM</sequence>
<keyword evidence="4" id="KW-0677">Repeat</keyword>
<dbReference type="CDD" id="cd16449">
    <property type="entry name" value="RING-HC"/>
    <property type="match status" value="1"/>
</dbReference>
<feature type="domain" description="RING-type" evidence="11">
    <location>
        <begin position="622"/>
        <end position="663"/>
    </location>
</feature>
<dbReference type="Gene3D" id="3.30.70.330">
    <property type="match status" value="1"/>
</dbReference>
<dbReference type="PANTHER" id="PTHR22770">
    <property type="entry name" value="UBIQUITIN CONJUGATING ENZYME 7 INTERACTING PROTEIN-RELATED"/>
    <property type="match status" value="1"/>
</dbReference>
<dbReference type="PROSITE" id="PS50089">
    <property type="entry name" value="ZF_RING_2"/>
    <property type="match status" value="1"/>
</dbReference>
<dbReference type="InterPro" id="IPR051628">
    <property type="entry name" value="LUBAC_E3_Ligases"/>
</dbReference>
<dbReference type="EMBL" id="VXIS01000064">
    <property type="protein sequence ID" value="KAA8908866.1"/>
    <property type="molecule type" value="Genomic_DNA"/>
</dbReference>
<evidence type="ECO:0000313" key="15">
    <source>
        <dbReference type="Proteomes" id="UP000326924"/>
    </source>
</evidence>
<dbReference type="SUPFAM" id="SSF54928">
    <property type="entry name" value="RNA-binding domain, RBD"/>
    <property type="match status" value="2"/>
</dbReference>
<dbReference type="PANTHER" id="PTHR22770:SF13">
    <property type="entry name" value="RING-TYPE DOMAIN-CONTAINING PROTEIN"/>
    <property type="match status" value="1"/>
</dbReference>
<comment type="caution">
    <text evidence="14">The sequence shown here is derived from an EMBL/GenBank/DDBJ whole genome shotgun (WGS) entry which is preliminary data.</text>
</comment>
<evidence type="ECO:0000256" key="8">
    <source>
        <dbReference type="ARBA" id="ARBA00044508"/>
    </source>
</evidence>
<evidence type="ECO:0000256" key="9">
    <source>
        <dbReference type="PROSITE-ProRule" id="PRU00723"/>
    </source>
</evidence>
<dbReference type="PROSITE" id="PS51873">
    <property type="entry name" value="TRIAD"/>
    <property type="match status" value="1"/>
</dbReference>
<dbReference type="InterPro" id="IPR001841">
    <property type="entry name" value="Znf_RING"/>
</dbReference>
<proteinExistence type="inferred from homology"/>
<dbReference type="GO" id="GO:0043161">
    <property type="term" value="P:proteasome-mediated ubiquitin-dependent protein catabolic process"/>
    <property type="evidence" value="ECO:0007669"/>
    <property type="project" value="TreeGrafter"/>
</dbReference>
<keyword evidence="5 9" id="KW-0863">Zinc-finger</keyword>
<dbReference type="InterPro" id="IPR035979">
    <property type="entry name" value="RBD_domain_sf"/>
</dbReference>
<dbReference type="Pfam" id="PF13445">
    <property type="entry name" value="zf-RING_UBOX"/>
    <property type="match status" value="1"/>
</dbReference>
<dbReference type="InterPro" id="IPR036855">
    <property type="entry name" value="Znf_CCCH_sf"/>
</dbReference>
<dbReference type="GO" id="GO:0043130">
    <property type="term" value="F:ubiquitin binding"/>
    <property type="evidence" value="ECO:0007669"/>
    <property type="project" value="TreeGrafter"/>
</dbReference>
<evidence type="ECO:0000256" key="2">
    <source>
        <dbReference type="ARBA" id="ARBA00022679"/>
    </source>
</evidence>
<comment type="pathway">
    <text evidence="1">Protein modification; protein ubiquitination.</text>
</comment>
<dbReference type="GO" id="GO:0000151">
    <property type="term" value="C:ubiquitin ligase complex"/>
    <property type="evidence" value="ECO:0007669"/>
    <property type="project" value="TreeGrafter"/>
</dbReference>
<feature type="domain" description="C3H1-type" evidence="12">
    <location>
        <begin position="1"/>
        <end position="27"/>
    </location>
</feature>
<evidence type="ECO:0000256" key="7">
    <source>
        <dbReference type="ARBA" id="ARBA00022833"/>
    </source>
</evidence>
<dbReference type="InParanoid" id="A0A5J5F0R6"/>
<dbReference type="InterPro" id="IPR002867">
    <property type="entry name" value="IBR_dom"/>
</dbReference>
<evidence type="ECO:0000256" key="10">
    <source>
        <dbReference type="SAM" id="MobiDB-lite"/>
    </source>
</evidence>
<dbReference type="Gene3D" id="3.30.40.10">
    <property type="entry name" value="Zinc/RING finger domain, C3HC4 (zinc finger)"/>
    <property type="match status" value="1"/>
</dbReference>
<evidence type="ECO:0000256" key="5">
    <source>
        <dbReference type="ARBA" id="ARBA00022771"/>
    </source>
</evidence>
<dbReference type="CDD" id="cd20354">
    <property type="entry name" value="Rcat_RBR_RNF14"/>
    <property type="match status" value="1"/>
</dbReference>
<keyword evidence="3 9" id="KW-0479">Metal-binding</keyword>
<evidence type="ECO:0000256" key="6">
    <source>
        <dbReference type="ARBA" id="ARBA00022786"/>
    </source>
</evidence>
<protein>
    <submittedName>
        <fullName evidence="14">Uncharacterized protein</fullName>
    </submittedName>
</protein>
<evidence type="ECO:0000256" key="4">
    <source>
        <dbReference type="ARBA" id="ARBA00022737"/>
    </source>
</evidence>
<dbReference type="InterPro" id="IPR013083">
    <property type="entry name" value="Znf_RING/FYVE/PHD"/>
</dbReference>